<gene>
    <name evidence="1" type="ORF">CLV79_102403</name>
    <name evidence="2" type="ORF">LOS8367_01485</name>
</gene>
<dbReference type="Proteomes" id="UP000193495">
    <property type="component" value="Unassembled WGS sequence"/>
</dbReference>
<protein>
    <submittedName>
        <fullName evidence="2">Uncharacterized protein</fullName>
    </submittedName>
</protein>
<reference evidence="1 4" key="2">
    <citation type="submission" date="2018-03" db="EMBL/GenBank/DDBJ databases">
        <title>Genomic Encyclopedia of Archaeal and Bacterial Type Strains, Phase II (KMG-II): from individual species to whole genera.</title>
        <authorList>
            <person name="Goeker M."/>
        </authorList>
    </citation>
    <scope>NUCLEOTIDE SEQUENCE [LARGE SCALE GENOMIC DNA]</scope>
    <source>
        <strain evidence="1 4">DSM 29956</strain>
    </source>
</reference>
<name>A0A1X6YZC2_9RHOB</name>
<dbReference type="RefSeq" id="WP_085895824.1">
    <property type="nucleotide sequence ID" value="NZ_FWFY01000003.1"/>
</dbReference>
<dbReference type="AlphaFoldDB" id="A0A1X6YZC2"/>
<evidence type="ECO:0000313" key="3">
    <source>
        <dbReference type="Proteomes" id="UP000193495"/>
    </source>
</evidence>
<dbReference type="Proteomes" id="UP000240624">
    <property type="component" value="Unassembled WGS sequence"/>
</dbReference>
<evidence type="ECO:0000313" key="1">
    <source>
        <dbReference type="EMBL" id="PSK87911.1"/>
    </source>
</evidence>
<proteinExistence type="predicted"/>
<organism evidence="2 3">
    <name type="scientific">Limimaricola soesokkakensis</name>
    <dbReference type="NCBI Taxonomy" id="1343159"/>
    <lineage>
        <taxon>Bacteria</taxon>
        <taxon>Pseudomonadati</taxon>
        <taxon>Pseudomonadota</taxon>
        <taxon>Alphaproteobacteria</taxon>
        <taxon>Rhodobacterales</taxon>
        <taxon>Paracoccaceae</taxon>
        <taxon>Limimaricola</taxon>
    </lineage>
</organism>
<keyword evidence="4" id="KW-1185">Reference proteome</keyword>
<dbReference type="EMBL" id="PYGB01000002">
    <property type="protein sequence ID" value="PSK87911.1"/>
    <property type="molecule type" value="Genomic_DNA"/>
</dbReference>
<dbReference type="EMBL" id="FWFY01000003">
    <property type="protein sequence ID" value="SLN36190.1"/>
    <property type="molecule type" value="Genomic_DNA"/>
</dbReference>
<evidence type="ECO:0000313" key="2">
    <source>
        <dbReference type="EMBL" id="SLN36190.1"/>
    </source>
</evidence>
<accession>A0A1X6YZC2</accession>
<reference evidence="2 3" key="1">
    <citation type="submission" date="2017-03" db="EMBL/GenBank/DDBJ databases">
        <authorList>
            <person name="Afonso C.L."/>
            <person name="Miller P.J."/>
            <person name="Scott M.A."/>
            <person name="Spackman E."/>
            <person name="Goraichik I."/>
            <person name="Dimitrov K.M."/>
            <person name="Suarez D.L."/>
            <person name="Swayne D.E."/>
        </authorList>
    </citation>
    <scope>NUCLEOTIDE SEQUENCE [LARGE SCALE GENOMIC DNA]</scope>
    <source>
        <strain evidence="2 3">CECT 8367</strain>
    </source>
</reference>
<sequence length="172" mass="18230">MTLFGAWPPTAHLTVIAGFGAMAVLHHRAPERIFLLEQIDAGADATVEAGPTLDTPEARDYAALLADLADRPLFSIDRAEDAADAAPVEPAAIPDVAPTRSVADPSTELRLLASILHPSGSRALVVARGRSEPLWVGEGDSVAGWTITAITQRSIVMRTEAEASERTVKMLE</sequence>
<evidence type="ECO:0000313" key="4">
    <source>
        <dbReference type="Proteomes" id="UP000240624"/>
    </source>
</evidence>